<dbReference type="InterPro" id="IPR000160">
    <property type="entry name" value="GGDEF_dom"/>
</dbReference>
<dbReference type="RefSeq" id="WP_211547416.1">
    <property type="nucleotide sequence ID" value="NZ_JAGTUF010000005.1"/>
</dbReference>
<organism evidence="4 5">
    <name type="scientific">Magnetospirillum sulfuroxidans</name>
    <dbReference type="NCBI Taxonomy" id="611300"/>
    <lineage>
        <taxon>Bacteria</taxon>
        <taxon>Pseudomonadati</taxon>
        <taxon>Pseudomonadota</taxon>
        <taxon>Alphaproteobacteria</taxon>
        <taxon>Rhodospirillales</taxon>
        <taxon>Rhodospirillaceae</taxon>
        <taxon>Magnetospirillum</taxon>
    </lineage>
</organism>
<keyword evidence="5" id="KW-1185">Reference proteome</keyword>
<dbReference type="GO" id="GO:0052621">
    <property type="term" value="F:diguanylate cyclase activity"/>
    <property type="evidence" value="ECO:0007669"/>
    <property type="project" value="UniProtKB-EC"/>
</dbReference>
<evidence type="ECO:0000313" key="5">
    <source>
        <dbReference type="Proteomes" id="UP000680714"/>
    </source>
</evidence>
<sequence>MKRSTKIIAIITLAILTTEAGLVLTSWLSARRVMEQTIQDRGATLREGFAIAQSTTEMQLGAIANFIADVEDVRRFMALAQVLGDIPPAAMDDYRSQLEHIIGARWSNLQFRFLLRQLAFHLPDGTTFLRIERPYQHGERTTPEHGLVDASIASRRIRSGFEIGAWSTGLRATAPITMQDADGATALLGVVEVGTSFDPMLVPICPTAECGVSVLLSPLAAAAMAPASRDALFTPDRISERGWLMEASSNPAITRAVIDALPQPTRGQSDTRLLRSPAGRWLGVTTFPLLDFPAQADAARPPIGMVAVWQDATDLIDGLHADLRTTMAGALLAFIVVETVLVAGVHLTTRRLEREIAGATAESQALLRKVTALAERDPLTDLYNRRSFSRRMSEETARRQREDRPLSLAIIDLDHFKRINDSHGHAAGDEVIMRLVGHLGHVLRSSDLCGRWGGEEFLIAFPAATVLEAGRVLERLRACIATDRGPLAFSFSAGVTQWRDGDDLDSMLHRADECLYRAKREGRDRIAYDRTPEPVA</sequence>
<name>A0ABS5IAT8_9PROT</name>
<dbReference type="PROSITE" id="PS50887">
    <property type="entry name" value="GGDEF"/>
    <property type="match status" value="1"/>
</dbReference>
<comment type="caution">
    <text evidence="4">The sequence shown here is derived from an EMBL/GenBank/DDBJ whole genome shotgun (WGS) entry which is preliminary data.</text>
</comment>
<accession>A0ABS5IAT8</accession>
<dbReference type="InterPro" id="IPR029787">
    <property type="entry name" value="Nucleotide_cyclase"/>
</dbReference>
<dbReference type="SMART" id="SM00267">
    <property type="entry name" value="GGDEF"/>
    <property type="match status" value="1"/>
</dbReference>
<feature type="domain" description="GGDEF" evidence="3">
    <location>
        <begin position="404"/>
        <end position="531"/>
    </location>
</feature>
<dbReference type="Proteomes" id="UP000680714">
    <property type="component" value="Unassembled WGS sequence"/>
</dbReference>
<keyword evidence="4" id="KW-0808">Transferase</keyword>
<dbReference type="InterPro" id="IPR029150">
    <property type="entry name" value="dCache_3"/>
</dbReference>
<dbReference type="PANTHER" id="PTHR45138">
    <property type="entry name" value="REGULATORY COMPONENTS OF SENSORY TRANSDUCTION SYSTEM"/>
    <property type="match status" value="1"/>
</dbReference>
<gene>
    <name evidence="4" type="ORF">KEC16_07440</name>
</gene>
<dbReference type="NCBIfam" id="TIGR00254">
    <property type="entry name" value="GGDEF"/>
    <property type="match status" value="1"/>
</dbReference>
<keyword evidence="4" id="KW-0548">Nucleotidyltransferase</keyword>
<reference evidence="4 5" key="1">
    <citation type="submission" date="2021-04" db="EMBL/GenBank/DDBJ databases">
        <title>Magnetospirillum sulfuroxidans sp. nov., a facultative chemolithoautotrophic sulfur-oxidizing alphaproteobacterium isolated from freshwater sediment and proposals for Paramagetospirillum gen. nov., and Magnetospirillaceae fam. nov.</title>
        <authorList>
            <person name="Koziaeva V."/>
            <person name="Geelhoed J.S."/>
            <person name="Sorokin D.Y."/>
            <person name="Grouzdev D.S."/>
        </authorList>
    </citation>
    <scope>NUCLEOTIDE SEQUENCE [LARGE SCALE GENOMIC DNA]</scope>
    <source>
        <strain evidence="4 5">J10</strain>
    </source>
</reference>
<dbReference type="InterPro" id="IPR043128">
    <property type="entry name" value="Rev_trsase/Diguanyl_cyclase"/>
</dbReference>
<dbReference type="InterPro" id="IPR050469">
    <property type="entry name" value="Diguanylate_Cyclase"/>
</dbReference>
<evidence type="ECO:0000313" key="4">
    <source>
        <dbReference type="EMBL" id="MBR9971542.1"/>
    </source>
</evidence>
<dbReference type="EC" id="2.7.7.65" evidence="1"/>
<dbReference type="PANTHER" id="PTHR45138:SF9">
    <property type="entry name" value="DIGUANYLATE CYCLASE DGCM-RELATED"/>
    <property type="match status" value="1"/>
</dbReference>
<dbReference type="CDD" id="cd01949">
    <property type="entry name" value="GGDEF"/>
    <property type="match status" value="1"/>
</dbReference>
<dbReference type="Pfam" id="PF00990">
    <property type="entry name" value="GGDEF"/>
    <property type="match status" value="1"/>
</dbReference>
<dbReference type="Pfam" id="PF14827">
    <property type="entry name" value="dCache_3"/>
    <property type="match status" value="1"/>
</dbReference>
<evidence type="ECO:0000259" key="3">
    <source>
        <dbReference type="PROSITE" id="PS50887"/>
    </source>
</evidence>
<proteinExistence type="predicted"/>
<evidence type="ECO:0000256" key="1">
    <source>
        <dbReference type="ARBA" id="ARBA00012528"/>
    </source>
</evidence>
<dbReference type="EMBL" id="JAGTUF010000005">
    <property type="protein sequence ID" value="MBR9971542.1"/>
    <property type="molecule type" value="Genomic_DNA"/>
</dbReference>
<dbReference type="Gene3D" id="3.30.70.270">
    <property type="match status" value="1"/>
</dbReference>
<comment type="catalytic activity">
    <reaction evidence="2">
        <text>2 GTP = 3',3'-c-di-GMP + 2 diphosphate</text>
        <dbReference type="Rhea" id="RHEA:24898"/>
        <dbReference type="ChEBI" id="CHEBI:33019"/>
        <dbReference type="ChEBI" id="CHEBI:37565"/>
        <dbReference type="ChEBI" id="CHEBI:58805"/>
        <dbReference type="EC" id="2.7.7.65"/>
    </reaction>
</comment>
<dbReference type="SUPFAM" id="SSF55073">
    <property type="entry name" value="Nucleotide cyclase"/>
    <property type="match status" value="1"/>
</dbReference>
<evidence type="ECO:0000256" key="2">
    <source>
        <dbReference type="ARBA" id="ARBA00034247"/>
    </source>
</evidence>
<protein>
    <recommendedName>
        <fullName evidence="1">diguanylate cyclase</fullName>
        <ecNumber evidence="1">2.7.7.65</ecNumber>
    </recommendedName>
</protein>